<organism evidence="2 3">
    <name type="scientific">Globodera rostochiensis</name>
    <name type="common">Golden nematode worm</name>
    <name type="synonym">Heterodera rostochiensis</name>
    <dbReference type="NCBI Taxonomy" id="31243"/>
    <lineage>
        <taxon>Eukaryota</taxon>
        <taxon>Metazoa</taxon>
        <taxon>Ecdysozoa</taxon>
        <taxon>Nematoda</taxon>
        <taxon>Chromadorea</taxon>
        <taxon>Rhabditida</taxon>
        <taxon>Tylenchina</taxon>
        <taxon>Tylenchomorpha</taxon>
        <taxon>Tylenchoidea</taxon>
        <taxon>Heteroderidae</taxon>
        <taxon>Heteroderinae</taxon>
        <taxon>Globodera</taxon>
    </lineage>
</organism>
<accession>A0A914HJV5</accession>
<evidence type="ECO:0000313" key="3">
    <source>
        <dbReference type="WBParaSite" id="Gr19_v10_g1791.t1"/>
    </source>
</evidence>
<reference evidence="3" key="1">
    <citation type="submission" date="2022-11" db="UniProtKB">
        <authorList>
            <consortium name="WormBaseParasite"/>
        </authorList>
    </citation>
    <scope>IDENTIFICATION</scope>
</reference>
<keyword evidence="2" id="KW-1185">Reference proteome</keyword>
<feature type="region of interest" description="Disordered" evidence="1">
    <location>
        <begin position="56"/>
        <end position="76"/>
    </location>
</feature>
<proteinExistence type="predicted"/>
<name>A0A914HJV5_GLORO</name>
<dbReference type="Proteomes" id="UP000887572">
    <property type="component" value="Unplaced"/>
</dbReference>
<protein>
    <submittedName>
        <fullName evidence="3">Uncharacterized protein</fullName>
    </submittedName>
</protein>
<sequence length="167" mass="18495">MFSPLSRRPVDGAFPENGNHPVLPVSGCALRPPRMKFAPTVPDGVWDGGQNIREGARALGDDFDSPTSTRSNTQGKFHNFDSIKSDRTLLLTVPSGVLTNDQMMSVYLHHCHPDAALPELYSLQFSTKTTKRRTASKSHDDAHQRVHGFSRKANTIRLIVKFVVNSI</sequence>
<dbReference type="AlphaFoldDB" id="A0A914HJV5"/>
<dbReference type="WBParaSite" id="Gr19_v10_g1791.t1">
    <property type="protein sequence ID" value="Gr19_v10_g1791.t1"/>
    <property type="gene ID" value="Gr19_v10_g1791"/>
</dbReference>
<evidence type="ECO:0000313" key="2">
    <source>
        <dbReference type="Proteomes" id="UP000887572"/>
    </source>
</evidence>
<evidence type="ECO:0000256" key="1">
    <source>
        <dbReference type="SAM" id="MobiDB-lite"/>
    </source>
</evidence>
<feature type="compositionally biased region" description="Polar residues" evidence="1">
    <location>
        <begin position="65"/>
        <end position="76"/>
    </location>
</feature>